<dbReference type="InterPro" id="IPR011990">
    <property type="entry name" value="TPR-like_helical_dom_sf"/>
</dbReference>
<dbReference type="SUPFAM" id="SSF81383">
    <property type="entry name" value="F-box domain"/>
    <property type="match status" value="1"/>
</dbReference>
<dbReference type="Gene3D" id="1.25.40.10">
    <property type="entry name" value="Tetratricopeptide repeat domain"/>
    <property type="match status" value="1"/>
</dbReference>
<feature type="region of interest" description="Disordered" evidence="3">
    <location>
        <begin position="1"/>
        <end position="32"/>
    </location>
</feature>
<dbReference type="OMA" id="WIDATHI"/>
<keyword evidence="1" id="KW-0677">Repeat</keyword>
<reference evidence="5 6" key="1">
    <citation type="submission" date="2015-04" db="EMBL/GenBank/DDBJ databases">
        <authorList>
            <person name="Syromyatnikov M.Y."/>
            <person name="Popov V.N."/>
        </authorList>
    </citation>
    <scope>NUCLEOTIDE SEQUENCE [LARGE SCALE GENOMIC DNA]</scope>
    <source>
        <strain evidence="5">WF-38-12</strain>
    </source>
</reference>
<gene>
    <name evidence="5" type="primary">pof3</name>
    <name evidence="5" type="ORF">PISL3812_08605</name>
</gene>
<dbReference type="PANTHER" id="PTHR22904">
    <property type="entry name" value="TPR REPEAT CONTAINING PROTEIN"/>
    <property type="match status" value="1"/>
</dbReference>
<dbReference type="GO" id="GO:0051879">
    <property type="term" value="F:Hsp90 protein binding"/>
    <property type="evidence" value="ECO:0007669"/>
    <property type="project" value="TreeGrafter"/>
</dbReference>
<evidence type="ECO:0000259" key="4">
    <source>
        <dbReference type="SMART" id="SM00256"/>
    </source>
</evidence>
<dbReference type="SMART" id="SM00256">
    <property type="entry name" value="FBOX"/>
    <property type="match status" value="1"/>
</dbReference>
<accession>A0A0U1M7I9</accession>
<feature type="compositionally biased region" description="Polar residues" evidence="3">
    <location>
        <begin position="10"/>
        <end position="19"/>
    </location>
</feature>
<evidence type="ECO:0000313" key="5">
    <source>
        <dbReference type="EMBL" id="CRG91555.1"/>
    </source>
</evidence>
<dbReference type="AlphaFoldDB" id="A0A0U1M7I9"/>
<dbReference type="InterPro" id="IPR036047">
    <property type="entry name" value="F-box-like_dom_sf"/>
</dbReference>
<dbReference type="STRING" id="28573.A0A0U1M7I9"/>
<evidence type="ECO:0000256" key="2">
    <source>
        <dbReference type="ARBA" id="ARBA00022803"/>
    </source>
</evidence>
<dbReference type="InterPro" id="IPR032675">
    <property type="entry name" value="LRR_dom_sf"/>
</dbReference>
<dbReference type="OrthoDB" id="629492at2759"/>
<evidence type="ECO:0000256" key="1">
    <source>
        <dbReference type="ARBA" id="ARBA00022737"/>
    </source>
</evidence>
<keyword evidence="6" id="KW-1185">Reference proteome</keyword>
<dbReference type="Proteomes" id="UP000054383">
    <property type="component" value="Unassembled WGS sequence"/>
</dbReference>
<dbReference type="InterPro" id="IPR001810">
    <property type="entry name" value="F-box_dom"/>
</dbReference>
<dbReference type="Gene3D" id="1.20.1280.50">
    <property type="match status" value="1"/>
</dbReference>
<dbReference type="PANTHER" id="PTHR22904:SF523">
    <property type="entry name" value="STRESS-INDUCED-PHOSPHOPROTEIN 1"/>
    <property type="match status" value="1"/>
</dbReference>
<keyword evidence="2" id="KW-0802">TPR repeat</keyword>
<proteinExistence type="predicted"/>
<name>A0A0U1M7I9_TALIS</name>
<evidence type="ECO:0000313" key="6">
    <source>
        <dbReference type="Proteomes" id="UP000054383"/>
    </source>
</evidence>
<dbReference type="SUPFAM" id="SSF52047">
    <property type="entry name" value="RNI-like"/>
    <property type="match status" value="1"/>
</dbReference>
<sequence length="605" mass="68916">MAFKRKISGGSFTESTASHGTAKRPDFGRGNLDKYQQYGQDLARKGKYEEALRAFGDALLQKNAHPPDILDSRSAVYCKMGLHDKALSDAKRMIKSDNQDERGYLRAAKALLLARKPEKALDVYEYALKSLDKHHAKREVVENIHSKLSARLASQHRDPIEVLNNDCLLHIFEYIPFRQRVQMTRVSKTWKAYIRGQPSFWSDITFKGSRPPVPAESVKACIQYSLKRLKRAQIHDVKNPINAVQLVSQCPKLEHLDLDCPIMEEHLYKLFHAKHTLKTLIISEKIPIGNQNAANLLQLPNLEHFEAHRYVLESKRPMAHTLPITNMKCLVLDMTPKPVQTLFRPFWVTSPSPYPATDPGPESNDPDKINFERVPRLEKLTLAASRVKTARDYFLLLCLDHICYHNFKTINLSYLKFVGNFGFHEGLEHLSLLHCSIDPAYWIDHGLPLMLPNLKSLVLNQIDWIDATHILRILENNHGTLENLQIVLCDKFTVTGLYQLVTSVPDAIQNLKSLHVYGMGLYNLGDTVLLQLLEKTPLLKELHVPHTQVTGSLIKRIIQLRDLPQGDNTEKSLSGVDVLNLRGCVDVSYEALEWGRLNGLKILRL</sequence>
<organism evidence="5 6">
    <name type="scientific">Talaromyces islandicus</name>
    <name type="common">Penicillium islandicum</name>
    <dbReference type="NCBI Taxonomy" id="28573"/>
    <lineage>
        <taxon>Eukaryota</taxon>
        <taxon>Fungi</taxon>
        <taxon>Dikarya</taxon>
        <taxon>Ascomycota</taxon>
        <taxon>Pezizomycotina</taxon>
        <taxon>Eurotiomycetes</taxon>
        <taxon>Eurotiomycetidae</taxon>
        <taxon>Eurotiales</taxon>
        <taxon>Trichocomaceae</taxon>
        <taxon>Talaromyces</taxon>
        <taxon>Talaromyces sect. Islandici</taxon>
    </lineage>
</organism>
<protein>
    <submittedName>
        <fullName evidence="5">F-box/TPR repeat protein pof3</fullName>
    </submittedName>
</protein>
<dbReference type="Pfam" id="PF00646">
    <property type="entry name" value="F-box"/>
    <property type="match status" value="1"/>
</dbReference>
<dbReference type="EMBL" id="CVMT01000010">
    <property type="protein sequence ID" value="CRG91555.1"/>
    <property type="molecule type" value="Genomic_DNA"/>
</dbReference>
<feature type="domain" description="F-box" evidence="4">
    <location>
        <begin position="163"/>
        <end position="204"/>
    </location>
</feature>
<evidence type="ECO:0000256" key="3">
    <source>
        <dbReference type="SAM" id="MobiDB-lite"/>
    </source>
</evidence>
<dbReference type="Gene3D" id="3.80.10.10">
    <property type="entry name" value="Ribonuclease Inhibitor"/>
    <property type="match status" value="2"/>
</dbReference>
<dbReference type="SUPFAM" id="SSF48452">
    <property type="entry name" value="TPR-like"/>
    <property type="match status" value="1"/>
</dbReference>